<dbReference type="PANTHER" id="PTHR43877">
    <property type="entry name" value="AMINOALKYLPHOSPHONATE N-ACETYLTRANSFERASE-RELATED-RELATED"/>
    <property type="match status" value="1"/>
</dbReference>
<dbReference type="InterPro" id="IPR016181">
    <property type="entry name" value="Acyl_CoA_acyltransferase"/>
</dbReference>
<gene>
    <name evidence="4" type="ORF">LX15_000562</name>
</gene>
<dbReference type="SUPFAM" id="SSF55729">
    <property type="entry name" value="Acyl-CoA N-acyltransferases (Nat)"/>
    <property type="match status" value="2"/>
</dbReference>
<comment type="caution">
    <text evidence="4">The sequence shown here is derived from an EMBL/GenBank/DDBJ whole genome shotgun (WGS) entry which is preliminary data.</text>
</comment>
<keyword evidence="1" id="KW-0808">Transferase</keyword>
<dbReference type="EMBL" id="JAMTCP010000002">
    <property type="protein sequence ID" value="MCP2256879.1"/>
    <property type="molecule type" value="Genomic_DNA"/>
</dbReference>
<dbReference type="InterPro" id="IPR000182">
    <property type="entry name" value="GNAT_dom"/>
</dbReference>
<feature type="domain" description="N-acetyltransferase" evidence="3">
    <location>
        <begin position="3"/>
        <end position="160"/>
    </location>
</feature>
<dbReference type="PROSITE" id="PS51186">
    <property type="entry name" value="GNAT"/>
    <property type="match status" value="2"/>
</dbReference>
<organism evidence="4 5">
    <name type="scientific">Streptoalloteichus tenebrarius (strain ATCC 17920 / DSM 40477 / JCM 4838 / CBS 697.72 / NBRC 16177 / NCIMB 11028 / NRRL B-12390 / A12253. 1 / ISP 5477)</name>
    <name type="common">Streptomyces tenebrarius</name>
    <dbReference type="NCBI Taxonomy" id="1933"/>
    <lineage>
        <taxon>Bacteria</taxon>
        <taxon>Bacillati</taxon>
        <taxon>Actinomycetota</taxon>
        <taxon>Actinomycetes</taxon>
        <taxon>Pseudonocardiales</taxon>
        <taxon>Pseudonocardiaceae</taxon>
        <taxon>Streptoalloteichus</taxon>
    </lineage>
</organism>
<evidence type="ECO:0000313" key="4">
    <source>
        <dbReference type="EMBL" id="MCP2256879.1"/>
    </source>
</evidence>
<dbReference type="CDD" id="cd04301">
    <property type="entry name" value="NAT_SF"/>
    <property type="match status" value="2"/>
</dbReference>
<dbReference type="PANTHER" id="PTHR43877:SF2">
    <property type="entry name" value="AMINOALKYLPHOSPHONATE N-ACETYLTRANSFERASE-RELATED"/>
    <property type="match status" value="1"/>
</dbReference>
<evidence type="ECO:0000313" key="5">
    <source>
        <dbReference type="Proteomes" id="UP001205311"/>
    </source>
</evidence>
<dbReference type="Proteomes" id="UP001205311">
    <property type="component" value="Unassembled WGS sequence"/>
</dbReference>
<keyword evidence="5" id="KW-1185">Reference proteome</keyword>
<feature type="domain" description="N-acetyltransferase" evidence="3">
    <location>
        <begin position="168"/>
        <end position="322"/>
    </location>
</feature>
<sequence length="329" mass="36716">MEITWRAMSSEDMSAWVELLDEVETVDQTGERTTAEDLEEWISDPTIELGRDSLVAFDGETLVAQGIVTGRVTDEGIHRVRVEGAVRPSHRGRGLGAELLRRLFARGEELHRERHPDIPAEMEVGCHEPNRQFAALLEQLGLRPIRRFYDMRRDLGRPIDPVVVPEGLRLVEYTAELDDKVRVAHNAAFVDHWGNSAMDEERWKRACTGSYSFRPSLSYLLLTPDGEVAAYLLTREHPADTEATGVRSAVIDLLGTRREWRGRGAGTALLMHALAAYVRNGFERAELGVDVSNPTGALGIYERCGFEVATGWVAYSRALPAVERGLAVQ</sequence>
<keyword evidence="2" id="KW-0012">Acyltransferase</keyword>
<evidence type="ECO:0000256" key="1">
    <source>
        <dbReference type="ARBA" id="ARBA00022679"/>
    </source>
</evidence>
<evidence type="ECO:0000259" key="3">
    <source>
        <dbReference type="PROSITE" id="PS51186"/>
    </source>
</evidence>
<proteinExistence type="predicted"/>
<name>A0ABT1HMZ2_STRSD</name>
<evidence type="ECO:0000256" key="2">
    <source>
        <dbReference type="ARBA" id="ARBA00023315"/>
    </source>
</evidence>
<dbReference type="InterPro" id="IPR050832">
    <property type="entry name" value="Bact_Acetyltransf"/>
</dbReference>
<accession>A0ABT1HMZ2</accession>
<reference evidence="4 5" key="1">
    <citation type="submission" date="2022-06" db="EMBL/GenBank/DDBJ databases">
        <title>Genomic Encyclopedia of Archaeal and Bacterial Type Strains, Phase II (KMG-II): from individual species to whole genera.</title>
        <authorList>
            <person name="Goeker M."/>
        </authorList>
    </citation>
    <scope>NUCLEOTIDE SEQUENCE [LARGE SCALE GENOMIC DNA]</scope>
    <source>
        <strain evidence="4 5">DSM 40477</strain>
    </source>
</reference>
<protein>
    <submittedName>
        <fullName evidence="4">Mycothiol synthase</fullName>
    </submittedName>
</protein>
<dbReference type="Pfam" id="PF00583">
    <property type="entry name" value="Acetyltransf_1"/>
    <property type="match status" value="2"/>
</dbReference>
<dbReference type="Gene3D" id="3.40.630.30">
    <property type="match status" value="1"/>
</dbReference>